<keyword evidence="3 7" id="KW-0808">Transferase</keyword>
<dbReference type="PROSITE" id="PS00444">
    <property type="entry name" value="POLYPRENYL_SYNTHASE_2"/>
    <property type="match status" value="1"/>
</dbReference>
<comment type="cofactor">
    <cofactor evidence="1">
        <name>Mg(2+)</name>
        <dbReference type="ChEBI" id="CHEBI:18420"/>
    </cofactor>
</comment>
<dbReference type="GO" id="GO:0008299">
    <property type="term" value="P:isoprenoid biosynthetic process"/>
    <property type="evidence" value="ECO:0007669"/>
    <property type="project" value="UniProtKB-KW"/>
</dbReference>
<dbReference type="EMBL" id="SIDB01000006">
    <property type="protein sequence ID" value="KAI3431341.1"/>
    <property type="molecule type" value="Genomic_DNA"/>
</dbReference>
<name>A0A9D4YX27_CHLVU</name>
<keyword evidence="5" id="KW-0460">Magnesium</keyword>
<evidence type="ECO:0000256" key="5">
    <source>
        <dbReference type="ARBA" id="ARBA00022842"/>
    </source>
</evidence>
<evidence type="ECO:0000313" key="8">
    <source>
        <dbReference type="EMBL" id="KAI3431341.1"/>
    </source>
</evidence>
<dbReference type="PANTHER" id="PTHR12001">
    <property type="entry name" value="GERANYLGERANYL PYROPHOSPHATE SYNTHASE"/>
    <property type="match status" value="1"/>
</dbReference>
<evidence type="ECO:0000256" key="3">
    <source>
        <dbReference type="ARBA" id="ARBA00022679"/>
    </source>
</evidence>
<proteinExistence type="inferred from homology"/>
<dbReference type="CDD" id="cd00685">
    <property type="entry name" value="Trans_IPPS_HT"/>
    <property type="match status" value="1"/>
</dbReference>
<dbReference type="SUPFAM" id="SSF48576">
    <property type="entry name" value="Terpenoid synthases"/>
    <property type="match status" value="1"/>
</dbReference>
<gene>
    <name evidence="8" type="ORF">D9Q98_004398</name>
</gene>
<dbReference type="PANTHER" id="PTHR12001:SF69">
    <property type="entry name" value="ALL TRANS-POLYPRENYL-DIPHOSPHATE SYNTHASE PDSS1"/>
    <property type="match status" value="1"/>
</dbReference>
<protein>
    <recommendedName>
        <fullName evidence="10">Geranyl diphosphate synthase</fullName>
    </recommendedName>
</protein>
<dbReference type="GO" id="GO:0046872">
    <property type="term" value="F:metal ion binding"/>
    <property type="evidence" value="ECO:0007669"/>
    <property type="project" value="UniProtKB-KW"/>
</dbReference>
<keyword evidence="4" id="KW-0479">Metal-binding</keyword>
<evidence type="ECO:0000256" key="4">
    <source>
        <dbReference type="ARBA" id="ARBA00022723"/>
    </source>
</evidence>
<evidence type="ECO:0000256" key="2">
    <source>
        <dbReference type="ARBA" id="ARBA00006706"/>
    </source>
</evidence>
<dbReference type="GO" id="GO:1990234">
    <property type="term" value="C:transferase complex"/>
    <property type="evidence" value="ECO:0007669"/>
    <property type="project" value="TreeGrafter"/>
</dbReference>
<dbReference type="GO" id="GO:0006744">
    <property type="term" value="P:ubiquinone biosynthetic process"/>
    <property type="evidence" value="ECO:0007669"/>
    <property type="project" value="TreeGrafter"/>
</dbReference>
<keyword evidence="6" id="KW-0414">Isoprene biosynthesis</keyword>
<dbReference type="GO" id="GO:0004659">
    <property type="term" value="F:prenyltransferase activity"/>
    <property type="evidence" value="ECO:0007669"/>
    <property type="project" value="InterPro"/>
</dbReference>
<evidence type="ECO:0000256" key="6">
    <source>
        <dbReference type="ARBA" id="ARBA00023229"/>
    </source>
</evidence>
<evidence type="ECO:0000313" key="9">
    <source>
        <dbReference type="Proteomes" id="UP001055712"/>
    </source>
</evidence>
<dbReference type="InterPro" id="IPR033749">
    <property type="entry name" value="Polyprenyl_synt_CS"/>
</dbReference>
<dbReference type="SFLD" id="SFLDS00005">
    <property type="entry name" value="Isoprenoid_Synthase_Type_I"/>
    <property type="match status" value="1"/>
</dbReference>
<dbReference type="Pfam" id="PF00348">
    <property type="entry name" value="polyprenyl_synt"/>
    <property type="match status" value="1"/>
</dbReference>
<organism evidence="8 9">
    <name type="scientific">Chlorella vulgaris</name>
    <name type="common">Green alga</name>
    <dbReference type="NCBI Taxonomy" id="3077"/>
    <lineage>
        <taxon>Eukaryota</taxon>
        <taxon>Viridiplantae</taxon>
        <taxon>Chlorophyta</taxon>
        <taxon>core chlorophytes</taxon>
        <taxon>Trebouxiophyceae</taxon>
        <taxon>Chlorellales</taxon>
        <taxon>Chlorellaceae</taxon>
        <taxon>Chlorella clade</taxon>
        <taxon>Chlorella</taxon>
    </lineage>
</organism>
<reference evidence="8" key="1">
    <citation type="journal article" date="2019" name="Plant J.">
        <title>Chlorella vulgaris genome assembly and annotation reveals the molecular basis for metabolic acclimation to high light conditions.</title>
        <authorList>
            <person name="Cecchin M."/>
            <person name="Marcolungo L."/>
            <person name="Rossato M."/>
            <person name="Girolomoni L."/>
            <person name="Cosentino E."/>
            <person name="Cuine S."/>
            <person name="Li-Beisson Y."/>
            <person name="Delledonne M."/>
            <person name="Ballottari M."/>
        </authorList>
    </citation>
    <scope>NUCLEOTIDE SEQUENCE</scope>
    <source>
        <strain evidence="8">211/11P</strain>
    </source>
</reference>
<reference evidence="8" key="2">
    <citation type="submission" date="2020-11" db="EMBL/GenBank/DDBJ databases">
        <authorList>
            <person name="Cecchin M."/>
            <person name="Marcolungo L."/>
            <person name="Rossato M."/>
            <person name="Girolomoni L."/>
            <person name="Cosentino E."/>
            <person name="Cuine S."/>
            <person name="Li-Beisson Y."/>
            <person name="Delledonne M."/>
            <person name="Ballottari M."/>
        </authorList>
    </citation>
    <scope>NUCLEOTIDE SEQUENCE</scope>
    <source>
        <strain evidence="8">211/11P</strain>
        <tissue evidence="8">Whole cell</tissue>
    </source>
</reference>
<dbReference type="Gene3D" id="1.10.600.10">
    <property type="entry name" value="Farnesyl Diphosphate Synthase"/>
    <property type="match status" value="1"/>
</dbReference>
<dbReference type="Proteomes" id="UP001055712">
    <property type="component" value="Unassembled WGS sequence"/>
</dbReference>
<evidence type="ECO:0008006" key="10">
    <source>
        <dbReference type="Google" id="ProtNLM"/>
    </source>
</evidence>
<accession>A0A9D4YX27</accession>
<keyword evidence="9" id="KW-1185">Reference proteome</keyword>
<evidence type="ECO:0000256" key="7">
    <source>
        <dbReference type="RuleBase" id="RU004466"/>
    </source>
</evidence>
<dbReference type="PROSITE" id="PS00723">
    <property type="entry name" value="POLYPRENYL_SYNTHASE_1"/>
    <property type="match status" value="1"/>
</dbReference>
<comment type="similarity">
    <text evidence="2 7">Belongs to the FPP/GGPP synthase family.</text>
</comment>
<dbReference type="InterPro" id="IPR008949">
    <property type="entry name" value="Isoprenoid_synthase_dom_sf"/>
</dbReference>
<dbReference type="InterPro" id="IPR000092">
    <property type="entry name" value="Polyprenyl_synt"/>
</dbReference>
<dbReference type="AlphaFoldDB" id="A0A9D4YX27"/>
<evidence type="ECO:0000256" key="1">
    <source>
        <dbReference type="ARBA" id="ARBA00001946"/>
    </source>
</evidence>
<sequence length="470" mass="48935">MAMWLRAGNQAGRAARLARLRTVENGLAGASLDTLTAVVPQLAAAAAANTTWTAAAAATSSWHTTGRHFASGSSGRLAPAAAAAVPATAAQAADAAAAEAAAADPAGADAAVGAAAGTKPGGGEQADAFALVREEVDCVTERLRRDIFTEIPALERAAEYFFRAGAEGKRLRSSMLLLAASALAPAPPSLHHLTIDPAPPAEHPQDVRRRQQRIAEITELIHVASLLHDDVIDSSGTRRGKKSLNAVVGNKVAILAGDFLLARASVSLASLQNSEAIMLMSQSLEHLVAGEILQLTADADEAASMDHYLRKTYCKTASLMANSCKAVAVLGGHSQADCHAASEYGRHVGLAFQLVDDIMDFTCTASEMGKPGLNDLRSGLATAPVLYAAEEHAELLPLIQRRFKEEGDVEAALGMVEASSGLQRTRQLAAFHAAEAVAAVQGMSAPATQHAAEHRAGLLQVTQRVLDRKK</sequence>
<comment type="caution">
    <text evidence="8">The sequence shown here is derived from an EMBL/GenBank/DDBJ whole genome shotgun (WGS) entry which is preliminary data.</text>
</comment>
<dbReference type="OrthoDB" id="9927103at2759"/>